<organism evidence="3 4">
    <name type="scientific">Chamaesiphon polymorphus CCALA 037</name>
    <dbReference type="NCBI Taxonomy" id="2107692"/>
    <lineage>
        <taxon>Bacteria</taxon>
        <taxon>Bacillati</taxon>
        <taxon>Cyanobacteriota</taxon>
        <taxon>Cyanophyceae</taxon>
        <taxon>Gomontiellales</taxon>
        <taxon>Chamaesiphonaceae</taxon>
        <taxon>Chamaesiphon</taxon>
    </lineage>
</organism>
<dbReference type="InterPro" id="IPR028098">
    <property type="entry name" value="Glyco_trans_4-like_N"/>
</dbReference>
<dbReference type="Proteomes" id="UP000238937">
    <property type="component" value="Unassembled WGS sequence"/>
</dbReference>
<dbReference type="AlphaFoldDB" id="A0A2T1GMR9"/>
<dbReference type="InterPro" id="IPR050194">
    <property type="entry name" value="Glycosyltransferase_grp1"/>
</dbReference>
<dbReference type="OrthoDB" id="9790710at2"/>
<comment type="caution">
    <text evidence="3">The sequence shown here is derived from an EMBL/GenBank/DDBJ whole genome shotgun (WGS) entry which is preliminary data.</text>
</comment>
<evidence type="ECO:0000313" key="3">
    <source>
        <dbReference type="EMBL" id="PSB59207.1"/>
    </source>
</evidence>
<dbReference type="SUPFAM" id="SSF53756">
    <property type="entry name" value="UDP-Glycosyltransferase/glycogen phosphorylase"/>
    <property type="match status" value="1"/>
</dbReference>
<evidence type="ECO:0000259" key="2">
    <source>
        <dbReference type="Pfam" id="PF13439"/>
    </source>
</evidence>
<keyword evidence="4" id="KW-1185">Reference proteome</keyword>
<proteinExistence type="predicted"/>
<dbReference type="CDD" id="cd03801">
    <property type="entry name" value="GT4_PimA-like"/>
    <property type="match status" value="1"/>
</dbReference>
<feature type="domain" description="Glycosyltransferase subfamily 4-like N-terminal" evidence="2">
    <location>
        <begin position="93"/>
        <end position="194"/>
    </location>
</feature>
<dbReference type="PANTHER" id="PTHR45947:SF3">
    <property type="entry name" value="SULFOQUINOVOSYL TRANSFERASE SQD2"/>
    <property type="match status" value="1"/>
</dbReference>
<keyword evidence="3" id="KW-0808">Transferase</keyword>
<feature type="domain" description="Glycosyl transferase family 1" evidence="1">
    <location>
        <begin position="214"/>
        <end position="373"/>
    </location>
</feature>
<gene>
    <name evidence="3" type="ORF">C7B77_01805</name>
</gene>
<name>A0A2T1GMR9_9CYAN</name>
<protein>
    <submittedName>
        <fullName evidence="3">Glycosyl transferase</fullName>
    </submittedName>
</protein>
<dbReference type="Gene3D" id="3.40.50.2000">
    <property type="entry name" value="Glycogen Phosphorylase B"/>
    <property type="match status" value="2"/>
</dbReference>
<dbReference type="PANTHER" id="PTHR45947">
    <property type="entry name" value="SULFOQUINOVOSYL TRANSFERASE SQD2"/>
    <property type="match status" value="1"/>
</dbReference>
<evidence type="ECO:0000313" key="4">
    <source>
        <dbReference type="Proteomes" id="UP000238937"/>
    </source>
</evidence>
<accession>A0A2T1GMR9</accession>
<evidence type="ECO:0000259" key="1">
    <source>
        <dbReference type="Pfam" id="PF00534"/>
    </source>
</evidence>
<dbReference type="GO" id="GO:0016757">
    <property type="term" value="F:glycosyltransferase activity"/>
    <property type="evidence" value="ECO:0007669"/>
    <property type="project" value="InterPro"/>
</dbReference>
<dbReference type="Pfam" id="PF00534">
    <property type="entry name" value="Glycos_transf_1"/>
    <property type="match status" value="1"/>
</dbReference>
<dbReference type="EMBL" id="PVWO01000011">
    <property type="protein sequence ID" value="PSB59207.1"/>
    <property type="molecule type" value="Genomic_DNA"/>
</dbReference>
<sequence>MLESQTTINKPPDRAISTDSLRIALLFPTVELGAYWQPVLKELAEILQQVMLYTGRPWAGFDPADPENATVEVVGTAVRVTDSQEKTDYSGGYLMLSFGIIGRLLAFKPQVIIASAFSMWTMLAVIFKPIGRWRIVLAWDGSSPNVDFRDSPSRQWIRRIVARFVDRFITNTEAGKAYFCEYLGIDPDLITVRPYLVPDTKTLSGRLASTAVIPLNPPSPIFLYVGRLEERKGVHLLLQACHILRQQGCQFSLAIAGRGPQQEELQAYCRSHNLDDCVQWLGWIDYRQLGGYFQQADVFVFPSLEDIWGMVTLEAMAFGKPVIGSKWAGSSEAIVDGENGWICDPHDPAAMADRMRKAIDRPELISTMGKAAAATISEHTPQAVACFLAEVSLDSIEK</sequence>
<dbReference type="Pfam" id="PF13439">
    <property type="entry name" value="Glyco_transf_4"/>
    <property type="match status" value="1"/>
</dbReference>
<reference evidence="3 4" key="1">
    <citation type="submission" date="2018-03" db="EMBL/GenBank/DDBJ databases">
        <title>The ancient ancestry and fast evolution of plastids.</title>
        <authorList>
            <person name="Moore K.R."/>
            <person name="Magnabosco C."/>
            <person name="Momper L."/>
            <person name="Gold D.A."/>
            <person name="Bosak T."/>
            <person name="Fournier G.P."/>
        </authorList>
    </citation>
    <scope>NUCLEOTIDE SEQUENCE [LARGE SCALE GENOMIC DNA]</scope>
    <source>
        <strain evidence="3 4">CCALA 037</strain>
    </source>
</reference>
<dbReference type="InterPro" id="IPR001296">
    <property type="entry name" value="Glyco_trans_1"/>
</dbReference>
<dbReference type="RefSeq" id="WP_106299732.1">
    <property type="nucleotide sequence ID" value="NZ_PVWO01000011.1"/>
</dbReference>